<evidence type="ECO:0000256" key="3">
    <source>
        <dbReference type="ARBA" id="ARBA00023163"/>
    </source>
</evidence>
<dbReference type="Pfam" id="PF01418">
    <property type="entry name" value="HTH_6"/>
    <property type="match status" value="1"/>
</dbReference>
<name>A0A150K4W0_HEYCO</name>
<comment type="caution">
    <text evidence="6">The sequence shown here is derived from an EMBL/GenBank/DDBJ whole genome shotgun (WGS) entry which is preliminary data.</text>
</comment>
<evidence type="ECO:0000313" key="7">
    <source>
        <dbReference type="Proteomes" id="UP000075304"/>
    </source>
</evidence>
<dbReference type="Gene3D" id="3.40.50.10490">
    <property type="entry name" value="Glucose-6-phosphate isomerase like protein, domain 1"/>
    <property type="match status" value="1"/>
</dbReference>
<dbReference type="GO" id="GO:0003677">
    <property type="term" value="F:DNA binding"/>
    <property type="evidence" value="ECO:0007669"/>
    <property type="project" value="UniProtKB-KW"/>
</dbReference>
<dbReference type="InterPro" id="IPR009057">
    <property type="entry name" value="Homeodomain-like_sf"/>
</dbReference>
<dbReference type="InterPro" id="IPR035472">
    <property type="entry name" value="RpiR-like_SIS"/>
</dbReference>
<dbReference type="PROSITE" id="PS51464">
    <property type="entry name" value="SIS"/>
    <property type="match status" value="1"/>
</dbReference>
<dbReference type="Gene3D" id="1.10.10.10">
    <property type="entry name" value="Winged helix-like DNA-binding domain superfamily/Winged helix DNA-binding domain"/>
    <property type="match status" value="1"/>
</dbReference>
<feature type="domain" description="HTH rpiR-type" evidence="4">
    <location>
        <begin position="1"/>
        <end position="75"/>
    </location>
</feature>
<dbReference type="RefSeq" id="WP_061575537.1">
    <property type="nucleotide sequence ID" value="NZ_LQYI01000099.1"/>
</dbReference>
<dbReference type="EMBL" id="LQYI01000099">
    <property type="protein sequence ID" value="KYC64492.1"/>
    <property type="molecule type" value="Genomic_DNA"/>
</dbReference>
<proteinExistence type="predicted"/>
<dbReference type="SUPFAM" id="SSF53697">
    <property type="entry name" value="SIS domain"/>
    <property type="match status" value="1"/>
</dbReference>
<dbReference type="Proteomes" id="UP000075304">
    <property type="component" value="Unassembled WGS sequence"/>
</dbReference>
<dbReference type="PATRIC" id="fig|1398.25.peg.593"/>
<evidence type="ECO:0000259" key="5">
    <source>
        <dbReference type="PROSITE" id="PS51464"/>
    </source>
</evidence>
<dbReference type="PANTHER" id="PTHR30514:SF1">
    <property type="entry name" value="HTH-TYPE TRANSCRIPTIONAL REGULATOR HEXR-RELATED"/>
    <property type="match status" value="1"/>
</dbReference>
<dbReference type="GO" id="GO:1901135">
    <property type="term" value="P:carbohydrate derivative metabolic process"/>
    <property type="evidence" value="ECO:0007669"/>
    <property type="project" value="InterPro"/>
</dbReference>
<dbReference type="Pfam" id="PF01380">
    <property type="entry name" value="SIS"/>
    <property type="match status" value="1"/>
</dbReference>
<keyword evidence="1" id="KW-0805">Transcription regulation</keyword>
<dbReference type="AlphaFoldDB" id="A0A150K4W0"/>
<dbReference type="InterPro" id="IPR001347">
    <property type="entry name" value="SIS_dom"/>
</dbReference>
<dbReference type="CDD" id="cd05013">
    <property type="entry name" value="SIS_RpiR"/>
    <property type="match status" value="1"/>
</dbReference>
<dbReference type="PROSITE" id="PS51071">
    <property type="entry name" value="HTH_RPIR"/>
    <property type="match status" value="1"/>
</dbReference>
<organism evidence="6 7">
    <name type="scientific">Heyndrickxia coagulans</name>
    <name type="common">Weizmannia coagulans</name>
    <dbReference type="NCBI Taxonomy" id="1398"/>
    <lineage>
        <taxon>Bacteria</taxon>
        <taxon>Bacillati</taxon>
        <taxon>Bacillota</taxon>
        <taxon>Bacilli</taxon>
        <taxon>Bacillales</taxon>
        <taxon>Bacillaceae</taxon>
        <taxon>Heyndrickxia</taxon>
    </lineage>
</organism>
<feature type="domain" description="SIS" evidence="5">
    <location>
        <begin position="126"/>
        <end position="264"/>
    </location>
</feature>
<dbReference type="GO" id="GO:0097367">
    <property type="term" value="F:carbohydrate derivative binding"/>
    <property type="evidence" value="ECO:0007669"/>
    <property type="project" value="InterPro"/>
</dbReference>
<gene>
    <name evidence="6" type="ORF">B4099_1008</name>
</gene>
<evidence type="ECO:0008006" key="8">
    <source>
        <dbReference type="Google" id="ProtNLM"/>
    </source>
</evidence>
<evidence type="ECO:0000256" key="2">
    <source>
        <dbReference type="ARBA" id="ARBA00023125"/>
    </source>
</evidence>
<keyword evidence="2" id="KW-0238">DNA-binding</keyword>
<keyword evidence="3" id="KW-0804">Transcription</keyword>
<evidence type="ECO:0000313" key="6">
    <source>
        <dbReference type="EMBL" id="KYC64492.1"/>
    </source>
</evidence>
<dbReference type="InterPro" id="IPR036388">
    <property type="entry name" value="WH-like_DNA-bd_sf"/>
</dbReference>
<dbReference type="SUPFAM" id="SSF46689">
    <property type="entry name" value="Homeodomain-like"/>
    <property type="match status" value="1"/>
</dbReference>
<dbReference type="InterPro" id="IPR046348">
    <property type="entry name" value="SIS_dom_sf"/>
</dbReference>
<dbReference type="InterPro" id="IPR000281">
    <property type="entry name" value="HTH_RpiR"/>
</dbReference>
<dbReference type="PANTHER" id="PTHR30514">
    <property type="entry name" value="GLUCOKINASE"/>
    <property type="match status" value="1"/>
</dbReference>
<sequence length="287" mass="32563">MLLEKMLRYNNFTANEEIINEFILRNTEHVIYMTIYELSEKTYTSVSTIVRYCQKLGADGFKDFKNELTRELSKRSNEEEYLSTIAEDMNNSSESFMDLALALADLNKKIITKTVASLSETKITKVVDLMLNAKHIYGIGLSHSYLRLQDFQTKVLRLGVNIQLIPLQAEQFYLAHHSKNEDVAILVSYSGSTAEVLNDARIFKQNNTPMIAITSNLNSFLADVATVTIPVPKLESPFDKYSTFISQISIEYILNVLYLALLQKYIGNGDPDAIKPTPVSEFKAEDE</sequence>
<reference evidence="6 7" key="1">
    <citation type="submission" date="2016-01" db="EMBL/GenBank/DDBJ databases">
        <title>Genome Sequences of Twelve Sporeforming Bacillus Species Isolated from Foods.</title>
        <authorList>
            <person name="Berendsen E.M."/>
            <person name="Wells-Bennik M.H."/>
            <person name="Krawcyk A.O."/>
            <person name="De Jong A."/>
            <person name="Holsappel S."/>
            <person name="Eijlander R.T."/>
            <person name="Kuipers O.P."/>
        </authorList>
    </citation>
    <scope>NUCLEOTIDE SEQUENCE [LARGE SCALE GENOMIC DNA]</scope>
    <source>
        <strain evidence="6 7">B4099</strain>
    </source>
</reference>
<protein>
    <recommendedName>
        <fullName evidence="8">Transcriptional regulator</fullName>
    </recommendedName>
</protein>
<dbReference type="InterPro" id="IPR047640">
    <property type="entry name" value="RpiR-like"/>
</dbReference>
<evidence type="ECO:0000256" key="1">
    <source>
        <dbReference type="ARBA" id="ARBA00023015"/>
    </source>
</evidence>
<accession>A0A150K4W0</accession>
<evidence type="ECO:0000259" key="4">
    <source>
        <dbReference type="PROSITE" id="PS51071"/>
    </source>
</evidence>
<dbReference type="GO" id="GO:0003700">
    <property type="term" value="F:DNA-binding transcription factor activity"/>
    <property type="evidence" value="ECO:0007669"/>
    <property type="project" value="InterPro"/>
</dbReference>